<dbReference type="eggNOG" id="COG2931">
    <property type="taxonomic scope" value="Bacteria"/>
</dbReference>
<dbReference type="Proteomes" id="UP000010473">
    <property type="component" value="Chromosome"/>
</dbReference>
<evidence type="ECO:0000313" key="5">
    <source>
        <dbReference type="Proteomes" id="UP000010473"/>
    </source>
</evidence>
<sequence length="223" mass="22812">MAFSFSSSSASISVSVNQNDILFSLTDNKSIKISANSVNGNAKINGSNGNDLIQGGKGNDTLSGNDGNDSIIGGEGNDFLTGGRGNDSLRGGKGKDTLSGNDGNDLIAGGAGNDLLTGGKGKDSFYFDNSKEGIDTITDFNVSQDLIKVSGHKFGGGLVAGDVIDPSQFRIGSAAADSSDRFIYNSSNGALWFDADGNGSIAPIQIATLTTGLKLTHEDIFVV</sequence>
<evidence type="ECO:0000256" key="1">
    <source>
        <dbReference type="ARBA" id="ARBA00004613"/>
    </source>
</evidence>
<dbReference type="PROSITE" id="PS00330">
    <property type="entry name" value="HEMOLYSIN_CALCIUM"/>
    <property type="match status" value="3"/>
</dbReference>
<dbReference type="PANTHER" id="PTHR38340">
    <property type="entry name" value="S-LAYER PROTEIN"/>
    <property type="match status" value="1"/>
</dbReference>
<dbReference type="InterPro" id="IPR001343">
    <property type="entry name" value="Hemolysn_Ca-bd"/>
</dbReference>
<organism evidence="4 5">
    <name type="scientific">Stanieria cyanosphaera (strain ATCC 29371 / PCC 7437)</name>
    <dbReference type="NCBI Taxonomy" id="111780"/>
    <lineage>
        <taxon>Bacteria</taxon>
        <taxon>Bacillati</taxon>
        <taxon>Cyanobacteriota</taxon>
        <taxon>Cyanophyceae</taxon>
        <taxon>Pleurocapsales</taxon>
        <taxon>Dermocarpellaceae</taxon>
        <taxon>Stanieria</taxon>
    </lineage>
</organism>
<dbReference type="InterPro" id="IPR011049">
    <property type="entry name" value="Serralysin-like_metalloprot_C"/>
</dbReference>
<dbReference type="GO" id="GO:0005509">
    <property type="term" value="F:calcium ion binding"/>
    <property type="evidence" value="ECO:0007669"/>
    <property type="project" value="InterPro"/>
</dbReference>
<dbReference type="InterPro" id="IPR050557">
    <property type="entry name" value="RTX_toxin/Mannuronan_C5-epim"/>
</dbReference>
<dbReference type="OrthoDB" id="423639at2"/>
<evidence type="ECO:0008006" key="6">
    <source>
        <dbReference type="Google" id="ProtNLM"/>
    </source>
</evidence>
<keyword evidence="2" id="KW-0964">Secreted</keyword>
<dbReference type="KEGG" id="scs:Sta7437_0068"/>
<keyword evidence="5" id="KW-1185">Reference proteome</keyword>
<accession>K9XM62</accession>
<dbReference type="PANTHER" id="PTHR38340:SF1">
    <property type="entry name" value="S-LAYER PROTEIN"/>
    <property type="match status" value="1"/>
</dbReference>
<evidence type="ECO:0000313" key="4">
    <source>
        <dbReference type="EMBL" id="AFZ33690.1"/>
    </source>
</evidence>
<dbReference type="AlphaFoldDB" id="K9XM62"/>
<dbReference type="Pfam" id="PF00353">
    <property type="entry name" value="HemolysinCabind"/>
    <property type="match status" value="2"/>
</dbReference>
<evidence type="ECO:0000256" key="3">
    <source>
        <dbReference type="SAM" id="MobiDB-lite"/>
    </source>
</evidence>
<dbReference type="EMBL" id="CP003653">
    <property type="protein sequence ID" value="AFZ33690.1"/>
    <property type="molecule type" value="Genomic_DNA"/>
</dbReference>
<evidence type="ECO:0000256" key="2">
    <source>
        <dbReference type="ARBA" id="ARBA00022525"/>
    </source>
</evidence>
<name>K9XM62_STAC7</name>
<dbReference type="PRINTS" id="PR00313">
    <property type="entry name" value="CABNDNGRPT"/>
</dbReference>
<protein>
    <recommendedName>
        <fullName evidence="6">Hemolysin-type calcium-binding region</fullName>
    </recommendedName>
</protein>
<dbReference type="HOGENOM" id="CLU_023784_2_1_3"/>
<dbReference type="Gene3D" id="2.150.10.10">
    <property type="entry name" value="Serralysin-like metalloprotease, C-terminal"/>
    <property type="match status" value="2"/>
</dbReference>
<proteinExistence type="predicted"/>
<dbReference type="RefSeq" id="WP_015191363.1">
    <property type="nucleotide sequence ID" value="NC_019748.1"/>
</dbReference>
<dbReference type="STRING" id="111780.Sta7437_0068"/>
<gene>
    <name evidence="4" type="ordered locus">Sta7437_0068</name>
</gene>
<dbReference type="GO" id="GO:0005576">
    <property type="term" value="C:extracellular region"/>
    <property type="evidence" value="ECO:0007669"/>
    <property type="project" value="UniProtKB-SubCell"/>
</dbReference>
<feature type="region of interest" description="Disordered" evidence="3">
    <location>
        <begin position="73"/>
        <end position="101"/>
    </location>
</feature>
<dbReference type="PATRIC" id="fig|111780.3.peg.66"/>
<comment type="subcellular location">
    <subcellularLocation>
        <location evidence="1">Secreted</location>
    </subcellularLocation>
</comment>
<dbReference type="InterPro" id="IPR018511">
    <property type="entry name" value="Hemolysin-typ_Ca-bd_CS"/>
</dbReference>
<dbReference type="SUPFAM" id="SSF51120">
    <property type="entry name" value="beta-Roll"/>
    <property type="match status" value="1"/>
</dbReference>
<reference evidence="5" key="1">
    <citation type="journal article" date="2013" name="Proc. Natl. Acad. Sci. U.S.A.">
        <title>Improving the coverage of the cyanobacterial phylum using diversity-driven genome sequencing.</title>
        <authorList>
            <person name="Shih P.M."/>
            <person name="Wu D."/>
            <person name="Latifi A."/>
            <person name="Axen S.D."/>
            <person name="Fewer D.P."/>
            <person name="Talla E."/>
            <person name="Calteau A."/>
            <person name="Cai F."/>
            <person name="Tandeau de Marsac N."/>
            <person name="Rippka R."/>
            <person name="Herdman M."/>
            <person name="Sivonen K."/>
            <person name="Coursin T."/>
            <person name="Laurent T."/>
            <person name="Goodwin L."/>
            <person name="Nolan M."/>
            <person name="Davenport K.W."/>
            <person name="Han C.S."/>
            <person name="Rubin E.M."/>
            <person name="Eisen J.A."/>
            <person name="Woyke T."/>
            <person name="Gugger M."/>
            <person name="Kerfeld C.A."/>
        </authorList>
    </citation>
    <scope>NUCLEOTIDE SEQUENCE [LARGE SCALE GENOMIC DNA]</scope>
    <source>
        <strain evidence="5">ATCC 29371 / PCC 7437</strain>
    </source>
</reference>